<comment type="caution">
    <text evidence="1">The sequence shown here is derived from an EMBL/GenBank/DDBJ whole genome shotgun (WGS) entry which is preliminary data.</text>
</comment>
<proteinExistence type="predicted"/>
<evidence type="ECO:0000313" key="2">
    <source>
        <dbReference type="Proteomes" id="UP001237207"/>
    </source>
</evidence>
<dbReference type="InterPro" id="IPR019076">
    <property type="entry name" value="Spore_lipoprot_YhcN/YlaJ-like"/>
</dbReference>
<accession>A0AAJ1WJM7</accession>
<evidence type="ECO:0000313" key="1">
    <source>
        <dbReference type="EMBL" id="MDQ0215643.1"/>
    </source>
</evidence>
<reference evidence="1" key="1">
    <citation type="submission" date="2023-07" db="EMBL/GenBank/DDBJ databases">
        <title>Genomic Encyclopedia of Type Strains, Phase IV (KMG-IV): sequencing the most valuable type-strain genomes for metagenomic binning, comparative biology and taxonomic classification.</title>
        <authorList>
            <person name="Goeker M."/>
        </authorList>
    </citation>
    <scope>NUCLEOTIDE SEQUENCE</scope>
    <source>
        <strain evidence="1">DSM 23947</strain>
    </source>
</reference>
<protein>
    <recommendedName>
        <fullName evidence="3">Sporulation protein</fullName>
    </recommendedName>
</protein>
<dbReference type="Pfam" id="PF09580">
    <property type="entry name" value="Spore_YhcN_YlaJ"/>
    <property type="match status" value="1"/>
</dbReference>
<evidence type="ECO:0008006" key="3">
    <source>
        <dbReference type="Google" id="ProtNLM"/>
    </source>
</evidence>
<organism evidence="1 2">
    <name type="scientific">Oikeobacillus pervagus</name>
    <dbReference type="NCBI Taxonomy" id="1325931"/>
    <lineage>
        <taxon>Bacteria</taxon>
        <taxon>Bacillati</taxon>
        <taxon>Bacillota</taxon>
        <taxon>Bacilli</taxon>
        <taxon>Bacillales</taxon>
        <taxon>Bacillaceae</taxon>
        <taxon>Oikeobacillus</taxon>
    </lineage>
</organism>
<dbReference type="EMBL" id="JAUSUC010000024">
    <property type="protein sequence ID" value="MDQ0215643.1"/>
    <property type="molecule type" value="Genomic_DNA"/>
</dbReference>
<gene>
    <name evidence="1" type="ORF">J2S13_002061</name>
</gene>
<sequence>MNLLRSLIIVMTIILVGCGANNKKGTDDSQLALIKTTNPPPVDLDKKDQSVAEQVKKDVLNFNELYDVAVIEGKKDILVAYKVRHFERFKMKKIEKDLKKTLKKKYPDEKITVSSDYKIFLEVVRLKEDMSKGKVTEKEAKKRLEEILKLQSALT</sequence>
<dbReference type="RefSeq" id="WP_307257640.1">
    <property type="nucleotide sequence ID" value="NZ_JAUSUC010000024.1"/>
</dbReference>
<dbReference type="AlphaFoldDB" id="A0AAJ1WJM7"/>
<name>A0AAJ1WJM7_9BACI</name>
<dbReference type="Proteomes" id="UP001237207">
    <property type="component" value="Unassembled WGS sequence"/>
</dbReference>
<keyword evidence="2" id="KW-1185">Reference proteome</keyword>
<dbReference type="PROSITE" id="PS51257">
    <property type="entry name" value="PROKAR_LIPOPROTEIN"/>
    <property type="match status" value="1"/>
</dbReference>